<organism evidence="2 3">
    <name type="scientific">Mycteria americana</name>
    <name type="common">Wood stork</name>
    <dbReference type="NCBI Taxonomy" id="33587"/>
    <lineage>
        <taxon>Eukaryota</taxon>
        <taxon>Metazoa</taxon>
        <taxon>Chordata</taxon>
        <taxon>Craniata</taxon>
        <taxon>Vertebrata</taxon>
        <taxon>Euteleostomi</taxon>
        <taxon>Archelosauria</taxon>
        <taxon>Archosauria</taxon>
        <taxon>Dinosauria</taxon>
        <taxon>Saurischia</taxon>
        <taxon>Theropoda</taxon>
        <taxon>Coelurosauria</taxon>
        <taxon>Aves</taxon>
        <taxon>Neognathae</taxon>
        <taxon>Neoaves</taxon>
        <taxon>Aequornithes</taxon>
        <taxon>Ciconiiformes</taxon>
        <taxon>Ciconiidae</taxon>
        <taxon>Mycteria</taxon>
    </lineage>
</organism>
<feature type="compositionally biased region" description="Polar residues" evidence="1">
    <location>
        <begin position="1"/>
        <end position="21"/>
    </location>
</feature>
<dbReference type="PANTHER" id="PTHR33395:SF22">
    <property type="entry name" value="REVERSE TRANSCRIPTASE DOMAIN-CONTAINING PROTEIN"/>
    <property type="match status" value="1"/>
</dbReference>
<evidence type="ECO:0000313" key="3">
    <source>
        <dbReference type="Proteomes" id="UP001333110"/>
    </source>
</evidence>
<dbReference type="PANTHER" id="PTHR33395">
    <property type="entry name" value="TRANSCRIPTASE, PUTATIVE-RELATED-RELATED"/>
    <property type="match status" value="1"/>
</dbReference>
<protein>
    <submittedName>
        <fullName evidence="2">Uncharacterized protein</fullName>
    </submittedName>
</protein>
<evidence type="ECO:0000256" key="1">
    <source>
        <dbReference type="SAM" id="MobiDB-lite"/>
    </source>
</evidence>
<dbReference type="Proteomes" id="UP001333110">
    <property type="component" value="Unassembled WGS sequence"/>
</dbReference>
<accession>A0AAN7NLG6</accession>
<dbReference type="EMBL" id="JAUNZN010000007">
    <property type="protein sequence ID" value="KAK4817900.1"/>
    <property type="molecule type" value="Genomic_DNA"/>
</dbReference>
<sequence length="359" mass="40559">MVSTRQKTMASLSSAPTTTDGASRRELRWGHAAGPVSGCRLCPTPGPVPAGSSEPSCGRSAQAEELLRFVAELREEARRLRSIRECERGIDCWNRSLPPLGQAQQADRTHDTEDPLSSLCLAEHGDLRDRRQRQQAPVWCSRCIFSVTTPPSQVPSHNRYEALQVEGNNDEDDGSSSLEVPPREGAPLDLLFVNREGLVGDVTVGGHLRHSDHKMTELLILGGARKGASRTAAWDFWRAAFSLFRRLVDRVLWEAVLKGKGVQEGWTFFKKEILKAQEQAVPICQKTSQKGGRPAWLNRELWLELRKKRRVYDLWKKGQATQEDYKDVMRFCREKIRRAKAHLELNLPTAVKDNKKMFL</sequence>
<dbReference type="GO" id="GO:0007508">
    <property type="term" value="P:larval heart development"/>
    <property type="evidence" value="ECO:0007669"/>
    <property type="project" value="TreeGrafter"/>
</dbReference>
<evidence type="ECO:0000313" key="2">
    <source>
        <dbReference type="EMBL" id="KAK4817900.1"/>
    </source>
</evidence>
<comment type="caution">
    <text evidence="2">The sequence shown here is derived from an EMBL/GenBank/DDBJ whole genome shotgun (WGS) entry which is preliminary data.</text>
</comment>
<name>A0AAN7NLG6_MYCAM</name>
<reference evidence="2 3" key="1">
    <citation type="journal article" date="2023" name="J. Hered.">
        <title>Chromosome-level genome of the wood stork (Mycteria americana) provides insight into avian chromosome evolution.</title>
        <authorList>
            <person name="Flamio R. Jr."/>
            <person name="Ramstad K.M."/>
        </authorList>
    </citation>
    <scope>NUCLEOTIDE SEQUENCE [LARGE SCALE GENOMIC DNA]</scope>
    <source>
        <strain evidence="2">JAX WOST 10</strain>
    </source>
</reference>
<feature type="region of interest" description="Disordered" evidence="1">
    <location>
        <begin position="1"/>
        <end position="25"/>
    </location>
</feature>
<dbReference type="GO" id="GO:0031012">
    <property type="term" value="C:extracellular matrix"/>
    <property type="evidence" value="ECO:0007669"/>
    <property type="project" value="TreeGrafter"/>
</dbReference>
<keyword evidence="3" id="KW-1185">Reference proteome</keyword>
<dbReference type="GO" id="GO:0061343">
    <property type="term" value="P:cell adhesion involved in heart morphogenesis"/>
    <property type="evidence" value="ECO:0007669"/>
    <property type="project" value="TreeGrafter"/>
</dbReference>
<proteinExistence type="predicted"/>
<gene>
    <name evidence="2" type="ORF">QYF61_002284</name>
</gene>
<dbReference type="AlphaFoldDB" id="A0AAN7NLG6"/>